<evidence type="ECO:0000259" key="6">
    <source>
        <dbReference type="SMART" id="SM00849"/>
    </source>
</evidence>
<dbReference type="RefSeq" id="WP_127765326.1">
    <property type="nucleotide sequence ID" value="NZ_SADE01000002.1"/>
</dbReference>
<dbReference type="PANTHER" id="PTHR42978">
    <property type="entry name" value="QUORUM-QUENCHING LACTONASE YTNP-RELATED-RELATED"/>
    <property type="match status" value="1"/>
</dbReference>
<dbReference type="Gene3D" id="3.60.15.10">
    <property type="entry name" value="Ribonuclease Z/Hydroxyacylglutathione hydrolase-like"/>
    <property type="match status" value="1"/>
</dbReference>
<keyword evidence="4" id="KW-0378">Hydrolase</keyword>
<accession>A0A437QN59</accession>
<keyword evidence="8" id="KW-1185">Reference proteome</keyword>
<dbReference type="InterPro" id="IPR036866">
    <property type="entry name" value="RibonucZ/Hydroxyglut_hydro"/>
</dbReference>
<keyword evidence="5" id="KW-0862">Zinc</keyword>
<dbReference type="InterPro" id="IPR051013">
    <property type="entry name" value="MBL_superfamily_lactonases"/>
</dbReference>
<sequence length="260" mass="29444">MTDLYEVYAIQYGALGERMASDMMEGGDPHEGPLSISYYVWLCVGRDRTFLVDIGISPPVGKRRQRTILRTPMEGLQLMGVDPASIQDIIITHMHYDHVGNFDGFPNARFHLQDSEMAYTTGRHMLDERKRHFFEPDEVCAMVRNIYGNRVVFHDGDDELAPGLSVHHLGGHTAGLQCVRVNTRRGWVVLASDAAHLYAHLERRMVFPNYFDPQAVLAGYDRVAELADSWDHIIPGHDPKVMENYPAKSPDLEGIVVRLD</sequence>
<dbReference type="Proteomes" id="UP000287447">
    <property type="component" value="Unassembled WGS sequence"/>
</dbReference>
<keyword evidence="3" id="KW-0479">Metal-binding</keyword>
<comment type="caution">
    <text evidence="7">The sequence shown here is derived from an EMBL/GenBank/DDBJ whole genome shotgun (WGS) entry which is preliminary data.</text>
</comment>
<dbReference type="GO" id="GO:0046872">
    <property type="term" value="F:metal ion binding"/>
    <property type="evidence" value="ECO:0007669"/>
    <property type="project" value="UniProtKB-KW"/>
</dbReference>
<protein>
    <submittedName>
        <fullName evidence="7">N-acyl homoserine lactonase family protein</fullName>
    </submittedName>
</protein>
<dbReference type="PANTHER" id="PTHR42978:SF7">
    <property type="entry name" value="METALLO-HYDROLASE RV2300C-RELATED"/>
    <property type="match status" value="1"/>
</dbReference>
<evidence type="ECO:0000313" key="7">
    <source>
        <dbReference type="EMBL" id="RVU35849.1"/>
    </source>
</evidence>
<dbReference type="InterPro" id="IPR001279">
    <property type="entry name" value="Metallo-B-lactamas"/>
</dbReference>
<dbReference type="OrthoDB" id="9773738at2"/>
<evidence type="ECO:0000256" key="5">
    <source>
        <dbReference type="ARBA" id="ARBA00022833"/>
    </source>
</evidence>
<evidence type="ECO:0000313" key="8">
    <source>
        <dbReference type="Proteomes" id="UP000287447"/>
    </source>
</evidence>
<dbReference type="SMART" id="SM00849">
    <property type="entry name" value="Lactamase_B"/>
    <property type="match status" value="1"/>
</dbReference>
<feature type="domain" description="Metallo-beta-lactamase" evidence="6">
    <location>
        <begin position="37"/>
        <end position="237"/>
    </location>
</feature>
<dbReference type="GO" id="GO:0016787">
    <property type="term" value="F:hydrolase activity"/>
    <property type="evidence" value="ECO:0007669"/>
    <property type="project" value="UniProtKB-KW"/>
</dbReference>
<dbReference type="Pfam" id="PF00753">
    <property type="entry name" value="Lactamase_B"/>
    <property type="match status" value="1"/>
</dbReference>
<name>A0A437QN59_9PROT</name>
<comment type="similarity">
    <text evidence="2">Belongs to the metallo-beta-lactamase superfamily.</text>
</comment>
<dbReference type="CDD" id="cd07729">
    <property type="entry name" value="AHL_lactonase_MBL-fold"/>
    <property type="match status" value="1"/>
</dbReference>
<evidence type="ECO:0000256" key="3">
    <source>
        <dbReference type="ARBA" id="ARBA00022723"/>
    </source>
</evidence>
<organism evidence="7 8">
    <name type="scientific">Hwanghaeella grinnelliae</name>
    <dbReference type="NCBI Taxonomy" id="2500179"/>
    <lineage>
        <taxon>Bacteria</taxon>
        <taxon>Pseudomonadati</taxon>
        <taxon>Pseudomonadota</taxon>
        <taxon>Alphaproteobacteria</taxon>
        <taxon>Rhodospirillales</taxon>
        <taxon>Rhodospirillaceae</taxon>
        <taxon>Hwanghaeella</taxon>
    </lineage>
</organism>
<dbReference type="EMBL" id="SADE01000002">
    <property type="protein sequence ID" value="RVU35849.1"/>
    <property type="molecule type" value="Genomic_DNA"/>
</dbReference>
<comment type="cofactor">
    <cofactor evidence="1">
        <name>Zn(2+)</name>
        <dbReference type="ChEBI" id="CHEBI:29105"/>
    </cofactor>
</comment>
<gene>
    <name evidence="7" type="ORF">EOI86_11330</name>
</gene>
<proteinExistence type="inferred from homology"/>
<evidence type="ECO:0000256" key="2">
    <source>
        <dbReference type="ARBA" id="ARBA00007749"/>
    </source>
</evidence>
<evidence type="ECO:0000256" key="1">
    <source>
        <dbReference type="ARBA" id="ARBA00001947"/>
    </source>
</evidence>
<evidence type="ECO:0000256" key="4">
    <source>
        <dbReference type="ARBA" id="ARBA00022801"/>
    </source>
</evidence>
<dbReference type="SUPFAM" id="SSF56281">
    <property type="entry name" value="Metallo-hydrolase/oxidoreductase"/>
    <property type="match status" value="1"/>
</dbReference>
<dbReference type="AlphaFoldDB" id="A0A437QN59"/>
<reference evidence="8" key="1">
    <citation type="submission" date="2019-01" db="EMBL/GenBank/DDBJ databases">
        <title>Gri0909 isolated from a small marine red alga.</title>
        <authorList>
            <person name="Kim J."/>
            <person name="Jeong S.E."/>
            <person name="Jeon C.O."/>
        </authorList>
    </citation>
    <scope>NUCLEOTIDE SEQUENCE [LARGE SCALE GENOMIC DNA]</scope>
    <source>
        <strain evidence="8">Gri0909</strain>
    </source>
</reference>